<gene>
    <name evidence="2" type="primary">PIK3R1_2</name>
    <name evidence="2" type="ORF">XENOCAPTIV_024571</name>
</gene>
<name>A0ABV0S2G5_9TELE</name>
<sequence length="129" mass="15680">MKRTAIEAFNETIKIFEEQCQTQERFSKEYVEKFRREGNDKEIQRIMENYDKLKSRIGEIVDSKRHLEVDLKKQAADNREIDKKMNSIKPDLIQLRKTRDQYLMWLTQKGVRQRKLNEWLGLKNETTEE</sequence>
<keyword evidence="3" id="KW-1185">Reference proteome</keyword>
<dbReference type="Gene3D" id="1.10.287.1490">
    <property type="match status" value="1"/>
</dbReference>
<dbReference type="InterPro" id="IPR032498">
    <property type="entry name" value="PI3K_P85_iSH2"/>
</dbReference>
<dbReference type="Pfam" id="PF16454">
    <property type="entry name" value="PI3K_P85_iSH2"/>
    <property type="match status" value="1"/>
</dbReference>
<evidence type="ECO:0000313" key="2">
    <source>
        <dbReference type="EMBL" id="MEQ2213958.1"/>
    </source>
</evidence>
<dbReference type="EMBL" id="JAHRIN010064587">
    <property type="protein sequence ID" value="MEQ2213958.1"/>
    <property type="molecule type" value="Genomic_DNA"/>
</dbReference>
<accession>A0ABV0S2G5</accession>
<protein>
    <submittedName>
        <fullName evidence="2">Phosphatidylinositol 3-kinase regulatory subunit alpha</fullName>
    </submittedName>
</protein>
<dbReference type="Proteomes" id="UP001434883">
    <property type="component" value="Unassembled WGS sequence"/>
</dbReference>
<comment type="caution">
    <text evidence="2">The sequence shown here is derived from an EMBL/GenBank/DDBJ whole genome shotgun (WGS) entry which is preliminary data.</text>
</comment>
<feature type="domain" description="PI3K regulatory subunit p85-related inter-SH2" evidence="1">
    <location>
        <begin position="1"/>
        <end position="121"/>
    </location>
</feature>
<proteinExistence type="predicted"/>
<evidence type="ECO:0000259" key="1">
    <source>
        <dbReference type="Pfam" id="PF16454"/>
    </source>
</evidence>
<reference evidence="2 3" key="1">
    <citation type="submission" date="2021-06" db="EMBL/GenBank/DDBJ databases">
        <authorList>
            <person name="Palmer J.M."/>
        </authorList>
    </citation>
    <scope>NUCLEOTIDE SEQUENCE [LARGE SCALE GENOMIC DNA]</scope>
    <source>
        <strain evidence="2 3">XC_2019</strain>
        <tissue evidence="2">Muscle</tissue>
    </source>
</reference>
<dbReference type="PRINTS" id="PR00678">
    <property type="entry name" value="PI3KINASEP85"/>
</dbReference>
<organism evidence="2 3">
    <name type="scientific">Xenoophorus captivus</name>
    <dbReference type="NCBI Taxonomy" id="1517983"/>
    <lineage>
        <taxon>Eukaryota</taxon>
        <taxon>Metazoa</taxon>
        <taxon>Chordata</taxon>
        <taxon>Craniata</taxon>
        <taxon>Vertebrata</taxon>
        <taxon>Euteleostomi</taxon>
        <taxon>Actinopterygii</taxon>
        <taxon>Neopterygii</taxon>
        <taxon>Teleostei</taxon>
        <taxon>Neoteleostei</taxon>
        <taxon>Acanthomorphata</taxon>
        <taxon>Ovalentaria</taxon>
        <taxon>Atherinomorphae</taxon>
        <taxon>Cyprinodontiformes</taxon>
        <taxon>Goodeidae</taxon>
        <taxon>Xenoophorus</taxon>
    </lineage>
</organism>
<evidence type="ECO:0000313" key="3">
    <source>
        <dbReference type="Proteomes" id="UP001434883"/>
    </source>
</evidence>